<dbReference type="Proteomes" id="UP000008674">
    <property type="component" value="Chromosome"/>
</dbReference>
<dbReference type="EnsemblBacteria" id="ABC46069">
    <property type="protein sequence ID" value="ABC46069"/>
    <property type="gene ID" value="SRU_0491"/>
</dbReference>
<dbReference type="EMBL" id="CP000159">
    <property type="protein sequence ID" value="ABC46069.1"/>
    <property type="molecule type" value="Genomic_DNA"/>
</dbReference>
<dbReference type="HOGENOM" id="CLU_044538_2_1_10"/>
<reference evidence="3 4" key="1">
    <citation type="journal article" date="2005" name="Proc. Natl. Acad. Sci. U.S.A.">
        <title>The genome of Salinibacter ruber: convergence and gene exchange among hyperhalophilic bacteria and archaea.</title>
        <authorList>
            <person name="Mongodin E.F."/>
            <person name="Nelson K.E."/>
            <person name="Daugherty S."/>
            <person name="Deboy R.T."/>
            <person name="Wister J."/>
            <person name="Khouri H."/>
            <person name="Weidman J."/>
            <person name="Walsh D.A."/>
            <person name="Papke R.T."/>
            <person name="Sanchez Perez G."/>
            <person name="Sharma A.K."/>
            <person name="Nesbo C.L."/>
            <person name="MacLeod D."/>
            <person name="Bapteste E."/>
            <person name="Doolittle W.F."/>
            <person name="Charlebois R.L."/>
            <person name="Legault B."/>
            <person name="Rodriguez-Valera F."/>
        </authorList>
    </citation>
    <scope>NUCLEOTIDE SEQUENCE [LARGE SCALE GENOMIC DNA]</scope>
    <source>
        <strain evidence="4">DSM 13855 / CECT 5946 / M31</strain>
    </source>
</reference>
<name>Q2S595_SALRD</name>
<evidence type="ECO:0000256" key="1">
    <source>
        <dbReference type="SAM" id="MobiDB-lite"/>
    </source>
</evidence>
<dbReference type="Gene3D" id="3.60.15.10">
    <property type="entry name" value="Ribonuclease Z/Hydroxyacylglutathione hydrolase-like"/>
    <property type="match status" value="1"/>
</dbReference>
<feature type="domain" description="Metallo-beta-lactamase" evidence="2">
    <location>
        <begin position="69"/>
        <end position="252"/>
    </location>
</feature>
<dbReference type="SUPFAM" id="SSF56281">
    <property type="entry name" value="Metallo-hydrolase/oxidoreductase"/>
    <property type="match status" value="1"/>
</dbReference>
<gene>
    <name evidence="3" type="ordered locus">SRU_0491</name>
</gene>
<dbReference type="CDD" id="cd16279">
    <property type="entry name" value="metallo-hydrolase-like_MBL-fold"/>
    <property type="match status" value="1"/>
</dbReference>
<dbReference type="InterPro" id="IPR036866">
    <property type="entry name" value="RibonucZ/Hydroxyglut_hydro"/>
</dbReference>
<dbReference type="PATRIC" id="fig|309807.25.peg.514"/>
<dbReference type="AlphaFoldDB" id="Q2S595"/>
<dbReference type="STRING" id="309807.SRU_0491"/>
<dbReference type="eggNOG" id="COG1235">
    <property type="taxonomic scope" value="Bacteria"/>
</dbReference>
<evidence type="ECO:0000313" key="3">
    <source>
        <dbReference type="EMBL" id="ABC46069.1"/>
    </source>
</evidence>
<keyword evidence="4" id="KW-1185">Reference proteome</keyword>
<dbReference type="InterPro" id="IPR001279">
    <property type="entry name" value="Metallo-B-lactamas"/>
</dbReference>
<dbReference type="PANTHER" id="PTHR42663">
    <property type="entry name" value="HYDROLASE C777.06C-RELATED-RELATED"/>
    <property type="match status" value="1"/>
</dbReference>
<proteinExistence type="predicted"/>
<dbReference type="PANTHER" id="PTHR42663:SF6">
    <property type="entry name" value="HYDROLASE C777.06C-RELATED"/>
    <property type="match status" value="1"/>
</dbReference>
<feature type="region of interest" description="Disordered" evidence="1">
    <location>
        <begin position="1"/>
        <end position="22"/>
    </location>
</feature>
<organism evidence="3 4">
    <name type="scientific">Salinibacter ruber (strain DSM 13855 / M31)</name>
    <dbReference type="NCBI Taxonomy" id="309807"/>
    <lineage>
        <taxon>Bacteria</taxon>
        <taxon>Pseudomonadati</taxon>
        <taxon>Rhodothermota</taxon>
        <taxon>Rhodothermia</taxon>
        <taxon>Rhodothermales</taxon>
        <taxon>Salinibacteraceae</taxon>
        <taxon>Salinibacter</taxon>
    </lineage>
</organism>
<dbReference type="KEGG" id="sru:SRU_0491"/>
<sequence>MTTSPHVSTDVPPADRHARTPPVTATLLGTGTSTGVPVIGCDCEVCTSADPRDTRTRCACYVEVGDMGLLIDTGPDFRAQALREDIDRIDAVCYTHHHFDHVVGLDDLRPYFRDNRRVMPCYAHAETAAVLRRNYDYVFGGDPYPGAANVELEVVDGPFRVPSRTAADTAVPVDPILLMHGDVPVYGYRLGRFAYLTDASAIPEASYEQLQGIDTLVLDGLRPRPHPTHFSFDEAVAAARRIGARETYLVHMTHDVRHAEAEAALPDDVHLAHDGLTLEVPAYDSAGQDER</sequence>
<protein>
    <submittedName>
        <fullName evidence="3">Metallo-beta-lactamase superfamily protein</fullName>
    </submittedName>
</protein>
<dbReference type="Pfam" id="PF12706">
    <property type="entry name" value="Lactamase_B_2"/>
    <property type="match status" value="1"/>
</dbReference>
<evidence type="ECO:0000313" key="4">
    <source>
        <dbReference type="Proteomes" id="UP000008674"/>
    </source>
</evidence>
<accession>Q2S595</accession>
<evidence type="ECO:0000259" key="2">
    <source>
        <dbReference type="Pfam" id="PF12706"/>
    </source>
</evidence>
<dbReference type="OrthoDB" id="9781189at2"/>